<evidence type="ECO:0000256" key="3">
    <source>
        <dbReference type="ARBA" id="ARBA00022553"/>
    </source>
</evidence>
<dbReference type="PANTHER" id="PTHR41523">
    <property type="entry name" value="TWO-COMPONENT SYSTEM SENSOR PROTEIN"/>
    <property type="match status" value="1"/>
</dbReference>
<sequence length="395" mass="45307">MQVDMEQPMKVSILLVDDHADNLQVMEHILKSPEMNLIKASSGEAALKALLDEPEEVALIFMDVRMPGMDGFEAAALIRQREKCAKIPIIFLTAYANNETGMFKGYSLGAVDFLVKPTAPEILRSKAAVFVDLHKKNKILRIQEELLRQSHDELEVRVEERTFELHRVNNELLTEIAERKRAEEALTASLKEKEVLLREIHHRVKNNLQIVSSILSLQGNYITDRKSLEMFQDCQSRIKSIALIHELLYQNEDLAHTDFQEYLNSLVTNLLRTYRVNSRIRFEIHAESVHLTLDTAIHCGLIVTELVTNSLKYGFKDRDEGTIQISIISKYDEYSLTVEDDGVGFPEEIDYRQTDSLGLQLVNTLTHQIDGSLILDRSKGTKFTLVFRERSRVRK</sequence>
<dbReference type="InterPro" id="IPR036890">
    <property type="entry name" value="HATPase_C_sf"/>
</dbReference>
<keyword evidence="9" id="KW-0175">Coiled coil</keyword>
<keyword evidence="13" id="KW-1185">Reference proteome</keyword>
<feature type="coiled-coil region" evidence="9">
    <location>
        <begin position="165"/>
        <end position="199"/>
    </location>
</feature>
<dbReference type="InterPro" id="IPR001789">
    <property type="entry name" value="Sig_transdc_resp-reg_receiver"/>
</dbReference>
<keyword evidence="3 8" id="KW-0597">Phosphoprotein</keyword>
<comment type="catalytic activity">
    <reaction evidence="1">
        <text>ATP + protein L-histidine = ADP + protein N-phospho-L-histidine.</text>
        <dbReference type="EC" id="2.7.13.3"/>
    </reaction>
</comment>
<feature type="domain" description="Histidine kinase" evidence="10">
    <location>
        <begin position="199"/>
        <end position="391"/>
    </location>
</feature>
<evidence type="ECO:0000256" key="8">
    <source>
        <dbReference type="PROSITE-ProRule" id="PRU00169"/>
    </source>
</evidence>
<dbReference type="InterPro" id="IPR011495">
    <property type="entry name" value="Sig_transdc_His_kin_sub2_dim/P"/>
</dbReference>
<dbReference type="Pfam" id="PF07568">
    <property type="entry name" value="HisKA_2"/>
    <property type="match status" value="1"/>
</dbReference>
<dbReference type="EC" id="2.7.13.3" evidence="2"/>
<dbReference type="Gene3D" id="3.30.450.20">
    <property type="entry name" value="PAS domain"/>
    <property type="match status" value="1"/>
</dbReference>
<keyword evidence="7" id="KW-0067">ATP-binding</keyword>
<evidence type="ECO:0000256" key="6">
    <source>
        <dbReference type="ARBA" id="ARBA00022777"/>
    </source>
</evidence>
<dbReference type="SUPFAM" id="SSF55874">
    <property type="entry name" value="ATPase domain of HSP90 chaperone/DNA topoisomerase II/histidine kinase"/>
    <property type="match status" value="1"/>
</dbReference>
<name>A0A2P2CXX8_9LEPT</name>
<reference evidence="12 13" key="1">
    <citation type="submission" date="2018-02" db="EMBL/GenBank/DDBJ databases">
        <title>Novel Leptospira species isolated from soil and water in Japan.</title>
        <authorList>
            <person name="Nakao R."/>
            <person name="Masuzawa T."/>
        </authorList>
    </citation>
    <scope>NUCLEOTIDE SEQUENCE [LARGE SCALE GENOMIC DNA]</scope>
    <source>
        <strain evidence="12 13">E8</strain>
    </source>
</reference>
<evidence type="ECO:0000313" key="13">
    <source>
        <dbReference type="Proteomes" id="UP000245076"/>
    </source>
</evidence>
<dbReference type="PANTHER" id="PTHR41523:SF8">
    <property type="entry name" value="ETHYLENE RESPONSE SENSOR PROTEIN"/>
    <property type="match status" value="1"/>
</dbReference>
<protein>
    <recommendedName>
        <fullName evidence="2">histidine kinase</fullName>
        <ecNumber evidence="2">2.7.13.3</ecNumber>
    </recommendedName>
</protein>
<feature type="domain" description="Response regulatory" evidence="11">
    <location>
        <begin position="12"/>
        <end position="131"/>
    </location>
</feature>
<feature type="modified residue" description="4-aspartylphosphate" evidence="8">
    <location>
        <position position="63"/>
    </location>
</feature>
<evidence type="ECO:0000256" key="2">
    <source>
        <dbReference type="ARBA" id="ARBA00012438"/>
    </source>
</evidence>
<evidence type="ECO:0000256" key="7">
    <source>
        <dbReference type="ARBA" id="ARBA00022840"/>
    </source>
</evidence>
<dbReference type="Pfam" id="PF00072">
    <property type="entry name" value="Response_reg"/>
    <property type="match status" value="1"/>
</dbReference>
<evidence type="ECO:0000259" key="10">
    <source>
        <dbReference type="PROSITE" id="PS50109"/>
    </source>
</evidence>
<dbReference type="Gene3D" id="3.30.565.10">
    <property type="entry name" value="Histidine kinase-like ATPase, C-terminal domain"/>
    <property type="match status" value="1"/>
</dbReference>
<keyword evidence="5" id="KW-0547">Nucleotide-binding</keyword>
<proteinExistence type="predicted"/>
<dbReference type="InterPro" id="IPR011006">
    <property type="entry name" value="CheY-like_superfamily"/>
</dbReference>
<dbReference type="Pfam" id="PF02518">
    <property type="entry name" value="HATPase_c"/>
    <property type="match status" value="1"/>
</dbReference>
<evidence type="ECO:0000313" key="12">
    <source>
        <dbReference type="EMBL" id="GBF37263.1"/>
    </source>
</evidence>
<dbReference type="InterPro" id="IPR003594">
    <property type="entry name" value="HATPase_dom"/>
</dbReference>
<keyword evidence="4" id="KW-0808">Transferase</keyword>
<dbReference type="Gene3D" id="3.40.50.2300">
    <property type="match status" value="1"/>
</dbReference>
<evidence type="ECO:0000256" key="1">
    <source>
        <dbReference type="ARBA" id="ARBA00000085"/>
    </source>
</evidence>
<accession>A0A2P2CXX8</accession>
<dbReference type="AlphaFoldDB" id="A0A2P2CXX8"/>
<evidence type="ECO:0000259" key="11">
    <source>
        <dbReference type="PROSITE" id="PS50110"/>
    </source>
</evidence>
<evidence type="ECO:0000256" key="4">
    <source>
        <dbReference type="ARBA" id="ARBA00022679"/>
    </source>
</evidence>
<dbReference type="Proteomes" id="UP000245076">
    <property type="component" value="Unassembled WGS sequence"/>
</dbReference>
<gene>
    <name evidence="12" type="ORF">LPTSP1_02430</name>
</gene>
<dbReference type="GO" id="GO:0000160">
    <property type="term" value="P:phosphorelay signal transduction system"/>
    <property type="evidence" value="ECO:0007669"/>
    <property type="project" value="InterPro"/>
</dbReference>
<evidence type="ECO:0000256" key="9">
    <source>
        <dbReference type="SAM" id="Coils"/>
    </source>
</evidence>
<dbReference type="EMBL" id="BFAY01000005">
    <property type="protein sequence ID" value="GBF37263.1"/>
    <property type="molecule type" value="Genomic_DNA"/>
</dbReference>
<keyword evidence="6 12" id="KW-0418">Kinase</keyword>
<dbReference type="InterPro" id="IPR005467">
    <property type="entry name" value="His_kinase_dom"/>
</dbReference>
<dbReference type="SMART" id="SM00448">
    <property type="entry name" value="REC"/>
    <property type="match status" value="1"/>
</dbReference>
<dbReference type="SMART" id="SM00387">
    <property type="entry name" value="HATPase_c"/>
    <property type="match status" value="1"/>
</dbReference>
<dbReference type="SUPFAM" id="SSF52172">
    <property type="entry name" value="CheY-like"/>
    <property type="match status" value="1"/>
</dbReference>
<dbReference type="PROSITE" id="PS50110">
    <property type="entry name" value="RESPONSE_REGULATORY"/>
    <property type="match status" value="1"/>
</dbReference>
<dbReference type="PROSITE" id="PS50109">
    <property type="entry name" value="HIS_KIN"/>
    <property type="match status" value="1"/>
</dbReference>
<comment type="caution">
    <text evidence="12">The sequence shown here is derived from an EMBL/GenBank/DDBJ whole genome shotgun (WGS) entry which is preliminary data.</text>
</comment>
<dbReference type="GO" id="GO:0005524">
    <property type="term" value="F:ATP binding"/>
    <property type="evidence" value="ECO:0007669"/>
    <property type="project" value="UniProtKB-KW"/>
</dbReference>
<dbReference type="GO" id="GO:0004673">
    <property type="term" value="F:protein histidine kinase activity"/>
    <property type="evidence" value="ECO:0007669"/>
    <property type="project" value="UniProtKB-EC"/>
</dbReference>
<evidence type="ECO:0000256" key="5">
    <source>
        <dbReference type="ARBA" id="ARBA00022741"/>
    </source>
</evidence>
<organism evidence="12 13">
    <name type="scientific">Leptospira johnsonii</name>
    <dbReference type="NCBI Taxonomy" id="1917820"/>
    <lineage>
        <taxon>Bacteria</taxon>
        <taxon>Pseudomonadati</taxon>
        <taxon>Spirochaetota</taxon>
        <taxon>Spirochaetia</taxon>
        <taxon>Leptospirales</taxon>
        <taxon>Leptospiraceae</taxon>
        <taxon>Leptospira</taxon>
    </lineage>
</organism>